<reference evidence="2" key="2">
    <citation type="submission" date="2020-09" db="EMBL/GenBank/DDBJ databases">
        <authorList>
            <person name="Sun Q."/>
            <person name="Zhou Y."/>
        </authorList>
    </citation>
    <scope>NUCLEOTIDE SEQUENCE</scope>
    <source>
        <strain evidence="2">CGMCC 4.7430</strain>
    </source>
</reference>
<reference evidence="2" key="1">
    <citation type="journal article" date="2014" name="Int. J. Syst. Evol. Microbiol.">
        <title>Complete genome sequence of Corynebacterium casei LMG S-19264T (=DSM 44701T), isolated from a smear-ripened cheese.</title>
        <authorList>
            <consortium name="US DOE Joint Genome Institute (JGI-PGF)"/>
            <person name="Walter F."/>
            <person name="Albersmeier A."/>
            <person name="Kalinowski J."/>
            <person name="Ruckert C."/>
        </authorList>
    </citation>
    <scope>NUCLEOTIDE SEQUENCE</scope>
    <source>
        <strain evidence="2">CGMCC 4.7430</strain>
    </source>
</reference>
<comment type="caution">
    <text evidence="2">The sequence shown here is derived from an EMBL/GenBank/DDBJ whole genome shotgun (WGS) entry which is preliminary data.</text>
</comment>
<organism evidence="2 3">
    <name type="scientific">Nonomuraea glycinis</name>
    <dbReference type="NCBI Taxonomy" id="2047744"/>
    <lineage>
        <taxon>Bacteria</taxon>
        <taxon>Bacillati</taxon>
        <taxon>Actinomycetota</taxon>
        <taxon>Actinomycetes</taxon>
        <taxon>Streptosporangiales</taxon>
        <taxon>Streptosporangiaceae</taxon>
        <taxon>Nonomuraea</taxon>
    </lineage>
</organism>
<dbReference type="Proteomes" id="UP000660745">
    <property type="component" value="Unassembled WGS sequence"/>
</dbReference>
<dbReference type="CDD" id="cd07043">
    <property type="entry name" value="STAS_anti-anti-sigma_factors"/>
    <property type="match status" value="1"/>
</dbReference>
<dbReference type="Gene3D" id="3.30.750.24">
    <property type="entry name" value="STAS domain"/>
    <property type="match status" value="1"/>
</dbReference>
<proteinExistence type="predicted"/>
<gene>
    <name evidence="2" type="ORF">GCM10012278_16330</name>
</gene>
<evidence type="ECO:0000313" key="2">
    <source>
        <dbReference type="EMBL" id="GGP03758.1"/>
    </source>
</evidence>
<dbReference type="InterPro" id="IPR036513">
    <property type="entry name" value="STAS_dom_sf"/>
</dbReference>
<dbReference type="RefSeq" id="WP_189137841.1">
    <property type="nucleotide sequence ID" value="NZ_BMNK01000002.1"/>
</dbReference>
<keyword evidence="3" id="KW-1185">Reference proteome</keyword>
<dbReference type="PROSITE" id="PS50801">
    <property type="entry name" value="STAS"/>
    <property type="match status" value="1"/>
</dbReference>
<evidence type="ECO:0000313" key="3">
    <source>
        <dbReference type="Proteomes" id="UP000660745"/>
    </source>
</evidence>
<evidence type="ECO:0000259" key="1">
    <source>
        <dbReference type="PROSITE" id="PS50801"/>
    </source>
</evidence>
<accession>A0A918A217</accession>
<feature type="domain" description="STAS" evidence="1">
    <location>
        <begin position="14"/>
        <end position="74"/>
    </location>
</feature>
<protein>
    <recommendedName>
        <fullName evidence="1">STAS domain-containing protein</fullName>
    </recommendedName>
</protein>
<dbReference type="InterPro" id="IPR058548">
    <property type="entry name" value="MlaB-like_STAS"/>
</dbReference>
<name>A0A918A217_9ACTN</name>
<dbReference type="EMBL" id="BMNK01000002">
    <property type="protein sequence ID" value="GGP03758.1"/>
    <property type="molecule type" value="Genomic_DNA"/>
</dbReference>
<dbReference type="AlphaFoldDB" id="A0A918A217"/>
<dbReference type="InterPro" id="IPR002645">
    <property type="entry name" value="STAS_dom"/>
</dbReference>
<dbReference type="SUPFAM" id="SSF52091">
    <property type="entry name" value="SpoIIaa-like"/>
    <property type="match status" value="1"/>
</dbReference>
<sequence>MTDMERLLYEDEQLRVTLRATRPVPAVTLTGEVDVTNSRALAHTLELSRQGSTHIDVDTGALTFIDLSGIRVLVLPTLPPAQRWIRLHNVTPSQRRLMELVGWFHEAHQQALS</sequence>
<dbReference type="Pfam" id="PF13466">
    <property type="entry name" value="STAS_2"/>
    <property type="match status" value="1"/>
</dbReference>